<dbReference type="FlyBase" id="FBgn0261836">
    <property type="gene designation" value="Msp300"/>
</dbReference>
<dbReference type="GO" id="GO:0034453">
    <property type="term" value="P:microtubule anchoring"/>
    <property type="evidence" value="ECO:0000316"/>
    <property type="project" value="FlyBase"/>
</dbReference>
<dbReference type="GO" id="GO:0005640">
    <property type="term" value="C:nuclear outer membrane"/>
    <property type="evidence" value="ECO:0000314"/>
    <property type="project" value="FlyBase"/>
</dbReference>
<proteinExistence type="evidence at transcript level"/>
<dbReference type="AlphaFoldDB" id="Q95R92"/>
<reference evidence="2" key="1">
    <citation type="submission" date="2001-10" db="EMBL/GenBank/DDBJ databases">
        <authorList>
            <person name="Stapleton M."/>
            <person name="Brokstein P."/>
            <person name="Hong L."/>
            <person name="Agbayani A."/>
            <person name="Carlson J."/>
            <person name="Champe M."/>
            <person name="Chavez C."/>
            <person name="Dorsett V."/>
            <person name="Farfan D."/>
            <person name="Frise E."/>
            <person name="George R."/>
            <person name="Gonzalez M."/>
            <person name="Guarin H."/>
            <person name="Li P."/>
            <person name="Liao G."/>
            <person name="Miranda A."/>
            <person name="Mungall C.J."/>
            <person name="Nunoo J."/>
            <person name="Pacleb J."/>
            <person name="Paragas V."/>
            <person name="Park S."/>
            <person name="Phouanenavong S."/>
            <person name="Wan K."/>
            <person name="Yu C."/>
            <person name="Lewis S.E."/>
            <person name="Rubin G.M."/>
            <person name="Celniker S."/>
        </authorList>
    </citation>
    <scope>NUCLEOTIDE SEQUENCE</scope>
    <source>
        <strain evidence="2">Berkeley</strain>
    </source>
</reference>
<dbReference type="GO" id="GO:0007015">
    <property type="term" value="P:actin filament organization"/>
    <property type="evidence" value="ECO:0000315"/>
    <property type="project" value="FlyBase"/>
</dbReference>
<feature type="region of interest" description="Disordered" evidence="1">
    <location>
        <begin position="1"/>
        <end position="24"/>
    </location>
</feature>
<dbReference type="GO" id="GO:0051643">
    <property type="term" value="P:endoplasmic reticulum localization"/>
    <property type="evidence" value="ECO:0000315"/>
    <property type="project" value="FlyBase"/>
</dbReference>
<feature type="compositionally biased region" description="Basic and acidic residues" evidence="1">
    <location>
        <begin position="11"/>
        <end position="24"/>
    </location>
</feature>
<evidence type="ECO:0000313" key="2">
    <source>
        <dbReference type="EMBL" id="AAL29109.1"/>
    </source>
</evidence>
<gene>
    <name evidence="3" type="primary">Msp300</name>
    <name evidence="3" type="synonym">Msp-300</name>
    <name evidence="3" type="ORF">CG42768</name>
</gene>
<dbReference type="GO" id="GO:0007498">
    <property type="term" value="P:mesoderm development"/>
    <property type="evidence" value="ECO:0000303"/>
    <property type="project" value="FlyBase"/>
</dbReference>
<accession>Q95R92</accession>
<dbReference type="GO" id="GO:0019901">
    <property type="term" value="F:protein kinase binding"/>
    <property type="evidence" value="ECO:0000353"/>
    <property type="project" value="FlyBase"/>
</dbReference>
<evidence type="ECO:0000313" key="3">
    <source>
        <dbReference type="FlyBase" id="FBgn0261836"/>
    </source>
</evidence>
<dbReference type="GO" id="GO:0003779">
    <property type="term" value="F:actin binding"/>
    <property type="evidence" value="ECO:0000314"/>
    <property type="project" value="FlyBase"/>
</dbReference>
<dbReference type="AGR" id="FB:FBgn0261836"/>
<protein>
    <submittedName>
        <fullName evidence="2">LP10936p</fullName>
    </submittedName>
</protein>
<dbReference type="GO" id="GO:0008335">
    <property type="term" value="P:female germline ring canal stabilization"/>
    <property type="evidence" value="ECO:0000315"/>
    <property type="project" value="FlyBase"/>
</dbReference>
<dbReference type="GO" id="GO:0005737">
    <property type="term" value="C:cytoplasm"/>
    <property type="evidence" value="ECO:0000314"/>
    <property type="project" value="FlyBase"/>
</dbReference>
<dbReference type="GO" id="GO:0030018">
    <property type="term" value="C:Z disc"/>
    <property type="evidence" value="ECO:0000314"/>
    <property type="project" value="FlyBase"/>
</dbReference>
<dbReference type="GO" id="GO:0048471">
    <property type="term" value="C:perinuclear region of cytoplasm"/>
    <property type="evidence" value="ECO:0000314"/>
    <property type="project" value="FlyBase"/>
</dbReference>
<dbReference type="GO" id="GO:0040011">
    <property type="term" value="P:locomotion"/>
    <property type="evidence" value="ECO:0000315"/>
    <property type="project" value="FlyBase"/>
</dbReference>
<dbReference type="GO" id="GO:0007300">
    <property type="term" value="P:ovarian nurse cell to oocyte transport"/>
    <property type="evidence" value="ECO:0000315"/>
    <property type="project" value="FlyBase"/>
</dbReference>
<organism evidence="2">
    <name type="scientific">Drosophila melanogaster</name>
    <name type="common">Fruit fly</name>
    <dbReference type="NCBI Taxonomy" id="7227"/>
    <lineage>
        <taxon>Eukaryota</taxon>
        <taxon>Metazoa</taxon>
        <taxon>Ecdysozoa</taxon>
        <taxon>Arthropoda</taxon>
        <taxon>Hexapoda</taxon>
        <taxon>Insecta</taxon>
        <taxon>Pterygota</taxon>
        <taxon>Neoptera</taxon>
        <taxon>Endopterygota</taxon>
        <taxon>Diptera</taxon>
        <taxon>Brachycera</taxon>
        <taxon>Muscomorpha</taxon>
        <taxon>Ephydroidea</taxon>
        <taxon>Drosophilidae</taxon>
        <taxon>Drosophila</taxon>
        <taxon>Sophophora</taxon>
    </lineage>
</organism>
<dbReference type="GO" id="GO:0006997">
    <property type="term" value="P:nucleus organization"/>
    <property type="evidence" value="ECO:0000316"/>
    <property type="project" value="FlyBase"/>
</dbReference>
<name>Q95R92_DROME</name>
<evidence type="ECO:0000256" key="1">
    <source>
        <dbReference type="SAM" id="MobiDB-lite"/>
    </source>
</evidence>
<dbReference type="GO" id="GO:0051646">
    <property type="term" value="P:mitochondrion localization"/>
    <property type="evidence" value="ECO:0000315"/>
    <property type="project" value="FlyBase"/>
</dbReference>
<dbReference type="GO" id="GO:0007097">
    <property type="term" value="P:nuclear migration"/>
    <property type="evidence" value="ECO:0000315"/>
    <property type="project" value="FlyBase"/>
</dbReference>
<dbReference type="EMBL" id="AY061561">
    <property type="protein sequence ID" value="AAL29109.1"/>
    <property type="molecule type" value="mRNA"/>
</dbReference>
<sequence length="24" mass="2768">MVVHRFSNHGSNDKCNRDSLHGRT</sequence>
<dbReference type="GO" id="GO:0007523">
    <property type="term" value="P:larval visceral muscle development"/>
    <property type="evidence" value="ECO:0000315"/>
    <property type="project" value="FlyBase"/>
</dbReference>
<dbReference type="OrthoDB" id="6538186at2759"/>
<dbReference type="GO" id="GO:0051647">
    <property type="term" value="P:nucleus localization"/>
    <property type="evidence" value="ECO:0000316"/>
    <property type="project" value="FlyBase"/>
</dbReference>
<dbReference type="GO" id="GO:0005635">
    <property type="term" value="C:nuclear envelope"/>
    <property type="evidence" value="ECO:0000314"/>
    <property type="project" value="FlyBase"/>
</dbReference>
<dbReference type="GO" id="GO:0016477">
    <property type="term" value="P:cell migration"/>
    <property type="evidence" value="ECO:0000315"/>
    <property type="project" value="FlyBase"/>
</dbReference>
<dbReference type="GO" id="GO:0060361">
    <property type="term" value="P:flight"/>
    <property type="evidence" value="ECO:0000315"/>
    <property type="project" value="FlyBase"/>
</dbReference>